<dbReference type="Proteomes" id="UP001211005">
    <property type="component" value="Chromosome"/>
</dbReference>
<evidence type="ECO:0000313" key="1">
    <source>
        <dbReference type="EMBL" id="WBA43214.1"/>
    </source>
</evidence>
<evidence type="ECO:0000313" key="2">
    <source>
        <dbReference type="Proteomes" id="UP001211005"/>
    </source>
</evidence>
<proteinExistence type="predicted"/>
<accession>A0ABY7LTN5</accession>
<sequence>MTVHHRDEKYLDEIIRQRFSSAFMSNSKWAKLISTLVANSLHVKQCRIKPIWDEKKPYRRLVFDENTQFGLDFYETSMEAMVSGKPRGWCDYKEIEWLDFPSIEISESSAPAIQQDIETIQSLIDGTGQYRTEITADNLRLYAYL</sequence>
<gene>
    <name evidence="1" type="ORF">O3303_06520</name>
</gene>
<dbReference type="EMBL" id="CP114767">
    <property type="protein sequence ID" value="WBA43214.1"/>
    <property type="molecule type" value="Genomic_DNA"/>
</dbReference>
<reference evidence="1 2" key="1">
    <citation type="submission" date="2022-12" db="EMBL/GenBank/DDBJ databases">
        <title>Hymenobacter canadensis sp. nov. isolated from lake water of the Cambridge Bay, Canada.</title>
        <authorList>
            <person name="Kim W.H."/>
            <person name="Lee Y.M."/>
        </authorList>
    </citation>
    <scope>NUCLEOTIDE SEQUENCE [LARGE SCALE GENOMIC DNA]</scope>
    <source>
        <strain evidence="1 2">PAMC 29467</strain>
    </source>
</reference>
<name>A0ABY7LTN5_9BACT</name>
<organism evidence="1 2">
    <name type="scientific">Hymenobacter canadensis</name>
    <dbReference type="NCBI Taxonomy" id="2999067"/>
    <lineage>
        <taxon>Bacteria</taxon>
        <taxon>Pseudomonadati</taxon>
        <taxon>Bacteroidota</taxon>
        <taxon>Cytophagia</taxon>
        <taxon>Cytophagales</taxon>
        <taxon>Hymenobacteraceae</taxon>
        <taxon>Hymenobacter</taxon>
    </lineage>
</organism>
<keyword evidence="2" id="KW-1185">Reference proteome</keyword>
<protein>
    <submittedName>
        <fullName evidence="1">Uncharacterized protein</fullName>
    </submittedName>
</protein>
<dbReference type="RefSeq" id="WP_269561258.1">
    <property type="nucleotide sequence ID" value="NZ_CP114767.1"/>
</dbReference>